<sequence length="265" mass="27971">MKYQGIYFMKKTLIALAVAASAAVSGSAMAWTVNGDGGSVSLSGAVNVLAADTPWEVQTGDAVSGLDATIHTGDRKVEIPVKNTIPVLAIRTTTDTPFKGQNGISPQIDFNGAIDINSFNQGKTNLTLEVKDTSDKKIGTLTTILSTGAEASVSNGTISSKYNVFAANPGNAFYGGVGKSNDKIYDKGWFLANLISTDNVKNYKDQSGSYKPEGSIVNFENPLFTYSAFYAAGILNNAVISIVLDDPAKSNITWKASLPVSVTYQ</sequence>
<dbReference type="GO" id="GO:0007155">
    <property type="term" value="P:cell adhesion"/>
    <property type="evidence" value="ECO:0007669"/>
    <property type="project" value="InterPro"/>
</dbReference>
<dbReference type="InterPro" id="IPR003467">
    <property type="entry name" value="Fimbrial_K88_FaeH"/>
</dbReference>
<proteinExistence type="inferred from homology"/>
<feature type="chain" id="PRO_5003618851" evidence="5">
    <location>
        <begin position="31"/>
        <end position="265"/>
    </location>
</feature>
<evidence type="ECO:0000313" key="6">
    <source>
        <dbReference type="EMBL" id="AFD29291.1"/>
    </source>
</evidence>
<dbReference type="GO" id="GO:0009289">
    <property type="term" value="C:pilus"/>
    <property type="evidence" value="ECO:0007669"/>
    <property type="project" value="UniProtKB-SubCell"/>
</dbReference>
<comment type="similarity">
    <text evidence="4">Belongs to the fimbrial K88 protein family.</text>
</comment>
<dbReference type="EMBL" id="JQ434477">
    <property type="protein sequence ID" value="AFD29291.1"/>
    <property type="molecule type" value="Genomic_DNA"/>
</dbReference>
<gene>
    <name evidence="6" type="primary">aalE</name>
</gene>
<reference evidence="6" key="1">
    <citation type="journal article" date="2012" name="Infect. Immun.">
        <title>Identification of Coli Surface Antigen 23, a Novel Adhesin of Enterotoxigenic Escherichia coli.</title>
        <authorList>
            <person name="Del Canto F."/>
            <person name="Botkin D.J."/>
            <person name="Valenzuela P."/>
            <person name="Popov V."/>
            <person name="Ruiz-Perez F."/>
            <person name="Nataro J.P."/>
            <person name="Levine M.M."/>
            <person name="Stine O.C."/>
            <person name="Pop M."/>
            <person name="Torres A.G."/>
            <person name="Vidal R."/>
        </authorList>
    </citation>
    <scope>NUCLEOTIDE SEQUENCE</scope>
    <source>
        <strain evidence="6">1766a</strain>
    </source>
</reference>
<evidence type="ECO:0000256" key="5">
    <source>
        <dbReference type="SAM" id="SignalP"/>
    </source>
</evidence>
<dbReference type="AlphaFoldDB" id="H9CZP5"/>
<dbReference type="Pfam" id="PF02432">
    <property type="entry name" value="Fimbrial_K88"/>
    <property type="match status" value="1"/>
</dbReference>
<evidence type="ECO:0000256" key="4">
    <source>
        <dbReference type="ARBA" id="ARBA00049989"/>
    </source>
</evidence>
<keyword evidence="3" id="KW-0281">Fimbrium</keyword>
<evidence type="ECO:0000256" key="3">
    <source>
        <dbReference type="ARBA" id="ARBA00023263"/>
    </source>
</evidence>
<protein>
    <submittedName>
        <fullName evidence="6">Major structural subunit AalE</fullName>
    </submittedName>
</protein>
<evidence type="ECO:0000256" key="1">
    <source>
        <dbReference type="ARBA" id="ARBA00004561"/>
    </source>
</evidence>
<organism evidence="6">
    <name type="scientific">Escherichia coli</name>
    <dbReference type="NCBI Taxonomy" id="562"/>
    <lineage>
        <taxon>Bacteria</taxon>
        <taxon>Pseudomonadati</taxon>
        <taxon>Pseudomonadota</taxon>
        <taxon>Gammaproteobacteria</taxon>
        <taxon>Enterobacterales</taxon>
        <taxon>Enterobacteriaceae</taxon>
        <taxon>Escherichia</taxon>
    </lineage>
</organism>
<keyword evidence="2 5" id="KW-0732">Signal</keyword>
<accession>H9CZP5</accession>
<feature type="signal peptide" evidence="5">
    <location>
        <begin position="1"/>
        <end position="30"/>
    </location>
</feature>
<name>H9CZP5_ECOLX</name>
<evidence type="ECO:0000256" key="2">
    <source>
        <dbReference type="ARBA" id="ARBA00022729"/>
    </source>
</evidence>
<comment type="subcellular location">
    <subcellularLocation>
        <location evidence="1">Fimbrium</location>
    </subcellularLocation>
</comment>